<dbReference type="PANTHER" id="PTHR11260:SF547">
    <property type="entry name" value="GLUTATHIONE S-TRANSFERASE"/>
    <property type="match status" value="1"/>
</dbReference>
<keyword evidence="8" id="KW-1185">Reference proteome</keyword>
<keyword evidence="2" id="KW-0808">Transferase</keyword>
<dbReference type="PROSITE" id="PS50405">
    <property type="entry name" value="GST_CTER"/>
    <property type="match status" value="1"/>
</dbReference>
<dbReference type="PANTHER" id="PTHR11260">
    <property type="entry name" value="GLUTATHIONE S-TRANSFERASE, GST, SUPERFAMILY, GST DOMAIN CONTAINING"/>
    <property type="match status" value="1"/>
</dbReference>
<evidence type="ECO:0000256" key="1">
    <source>
        <dbReference type="ARBA" id="ARBA00012452"/>
    </source>
</evidence>
<dbReference type="GO" id="GO:0006749">
    <property type="term" value="P:glutathione metabolic process"/>
    <property type="evidence" value="ECO:0007669"/>
    <property type="project" value="InterPro"/>
</dbReference>
<sequence>MRAKIALEEKGVEYEAREEDLLGTKSELLLSSNPIYKKVPVLLHNGKAVCESSIVVSYIDEAWPSPPLLPSCPYERSQARYLKGETVYGGAKERHKSFGFVDIIAIPLASWFYAYEQFGSFKVEEECPKFSAWMKRCMERETVAKVIPDLTKVYEFVCMMRKMYGFE</sequence>
<evidence type="ECO:0000313" key="7">
    <source>
        <dbReference type="EMBL" id="KAF8392104.1"/>
    </source>
</evidence>
<evidence type="ECO:0000259" key="5">
    <source>
        <dbReference type="PROSITE" id="PS50404"/>
    </source>
</evidence>
<organism evidence="7 8">
    <name type="scientific">Tetracentron sinense</name>
    <name type="common">Spur-leaf</name>
    <dbReference type="NCBI Taxonomy" id="13715"/>
    <lineage>
        <taxon>Eukaryota</taxon>
        <taxon>Viridiplantae</taxon>
        <taxon>Streptophyta</taxon>
        <taxon>Embryophyta</taxon>
        <taxon>Tracheophyta</taxon>
        <taxon>Spermatophyta</taxon>
        <taxon>Magnoliopsida</taxon>
        <taxon>Trochodendrales</taxon>
        <taxon>Trochodendraceae</taxon>
        <taxon>Tetracentron</taxon>
    </lineage>
</organism>
<comment type="caution">
    <text evidence="7">The sequence shown here is derived from an EMBL/GenBank/DDBJ whole genome shotgun (WGS) entry which is preliminary data.</text>
</comment>
<accession>A0A835D9L8</accession>
<reference evidence="7 8" key="1">
    <citation type="submission" date="2020-04" db="EMBL/GenBank/DDBJ databases">
        <title>Plant Genome Project.</title>
        <authorList>
            <person name="Zhang R.-G."/>
        </authorList>
    </citation>
    <scope>NUCLEOTIDE SEQUENCE [LARGE SCALE GENOMIC DNA]</scope>
    <source>
        <strain evidence="7">YNK0</strain>
        <tissue evidence="7">Leaf</tissue>
    </source>
</reference>
<dbReference type="Gene3D" id="3.40.30.10">
    <property type="entry name" value="Glutaredoxin"/>
    <property type="match status" value="1"/>
</dbReference>
<dbReference type="EMBL" id="JABCRI010000016">
    <property type="protein sequence ID" value="KAF8392104.1"/>
    <property type="molecule type" value="Genomic_DNA"/>
</dbReference>
<dbReference type="InterPro" id="IPR004045">
    <property type="entry name" value="Glutathione_S-Trfase_N"/>
</dbReference>
<dbReference type="Pfam" id="PF00043">
    <property type="entry name" value="GST_C"/>
    <property type="match status" value="1"/>
</dbReference>
<evidence type="ECO:0000259" key="6">
    <source>
        <dbReference type="PROSITE" id="PS50405"/>
    </source>
</evidence>
<dbReference type="EC" id="2.5.1.18" evidence="1"/>
<dbReference type="CDD" id="cd03058">
    <property type="entry name" value="GST_N_Tau"/>
    <property type="match status" value="1"/>
</dbReference>
<dbReference type="Proteomes" id="UP000655225">
    <property type="component" value="Unassembled WGS sequence"/>
</dbReference>
<dbReference type="AlphaFoldDB" id="A0A835D9L8"/>
<dbReference type="OMA" id="RKMQGID"/>
<dbReference type="SUPFAM" id="SSF52833">
    <property type="entry name" value="Thioredoxin-like"/>
    <property type="match status" value="1"/>
</dbReference>
<protein>
    <recommendedName>
        <fullName evidence="1">glutathione transferase</fullName>
        <ecNumber evidence="1">2.5.1.18</ecNumber>
    </recommendedName>
</protein>
<name>A0A835D9L8_TETSI</name>
<evidence type="ECO:0000313" key="8">
    <source>
        <dbReference type="Proteomes" id="UP000655225"/>
    </source>
</evidence>
<feature type="domain" description="GST N-terminal" evidence="5">
    <location>
        <begin position="1"/>
        <end position="67"/>
    </location>
</feature>
<dbReference type="InterPro" id="IPR036282">
    <property type="entry name" value="Glutathione-S-Trfase_C_sf"/>
</dbReference>
<comment type="similarity">
    <text evidence="4">Belongs to the GST superfamily.</text>
</comment>
<dbReference type="GO" id="GO:0004364">
    <property type="term" value="F:glutathione transferase activity"/>
    <property type="evidence" value="ECO:0007669"/>
    <property type="project" value="UniProtKB-EC"/>
</dbReference>
<dbReference type="InterPro" id="IPR045073">
    <property type="entry name" value="Omega/Tau-like"/>
</dbReference>
<comment type="catalytic activity">
    <reaction evidence="3">
        <text>RX + glutathione = an S-substituted glutathione + a halide anion + H(+)</text>
        <dbReference type="Rhea" id="RHEA:16437"/>
        <dbReference type="ChEBI" id="CHEBI:15378"/>
        <dbReference type="ChEBI" id="CHEBI:16042"/>
        <dbReference type="ChEBI" id="CHEBI:17792"/>
        <dbReference type="ChEBI" id="CHEBI:57925"/>
        <dbReference type="ChEBI" id="CHEBI:90779"/>
        <dbReference type="EC" id="2.5.1.18"/>
    </reaction>
</comment>
<dbReference type="Pfam" id="PF02798">
    <property type="entry name" value="GST_N"/>
    <property type="match status" value="1"/>
</dbReference>
<dbReference type="PROSITE" id="PS50404">
    <property type="entry name" value="GST_NTER"/>
    <property type="match status" value="1"/>
</dbReference>
<dbReference type="InterPro" id="IPR036249">
    <property type="entry name" value="Thioredoxin-like_sf"/>
</dbReference>
<proteinExistence type="inferred from homology"/>
<evidence type="ECO:0000256" key="2">
    <source>
        <dbReference type="ARBA" id="ARBA00022679"/>
    </source>
</evidence>
<dbReference type="CDD" id="cd03185">
    <property type="entry name" value="GST_C_Tau"/>
    <property type="match status" value="1"/>
</dbReference>
<dbReference type="OrthoDB" id="202840at2759"/>
<dbReference type="InterPro" id="IPR045074">
    <property type="entry name" value="GST_C_Tau"/>
</dbReference>
<gene>
    <name evidence="7" type="ORF">HHK36_022446</name>
</gene>
<dbReference type="Gene3D" id="1.20.1050.10">
    <property type="match status" value="1"/>
</dbReference>
<dbReference type="InterPro" id="IPR004046">
    <property type="entry name" value="GST_C"/>
</dbReference>
<dbReference type="GO" id="GO:0005737">
    <property type="term" value="C:cytoplasm"/>
    <property type="evidence" value="ECO:0007669"/>
    <property type="project" value="TreeGrafter"/>
</dbReference>
<evidence type="ECO:0000256" key="3">
    <source>
        <dbReference type="ARBA" id="ARBA00047960"/>
    </source>
</evidence>
<feature type="domain" description="GST C-terminal" evidence="6">
    <location>
        <begin position="1"/>
        <end position="166"/>
    </location>
</feature>
<dbReference type="InterPro" id="IPR010987">
    <property type="entry name" value="Glutathione-S-Trfase_C-like"/>
</dbReference>
<evidence type="ECO:0000256" key="4">
    <source>
        <dbReference type="RuleBase" id="RU003494"/>
    </source>
</evidence>
<dbReference type="SUPFAM" id="SSF47616">
    <property type="entry name" value="GST C-terminal domain-like"/>
    <property type="match status" value="1"/>
</dbReference>